<reference evidence="5" key="1">
    <citation type="submission" date="2012-04" db="EMBL/GenBank/DDBJ databases">
        <title>The Genome Sequence of Loa loa.</title>
        <authorList>
            <consortium name="The Broad Institute Genome Sequencing Platform"/>
            <consortium name="Broad Institute Genome Sequencing Center for Infectious Disease"/>
            <person name="Nutman T.B."/>
            <person name="Fink D.L."/>
            <person name="Russ C."/>
            <person name="Young S."/>
            <person name="Zeng Q."/>
            <person name="Gargeya S."/>
            <person name="Alvarado L."/>
            <person name="Berlin A."/>
            <person name="Chapman S.B."/>
            <person name="Chen Z."/>
            <person name="Freedman E."/>
            <person name="Gellesch M."/>
            <person name="Goldberg J."/>
            <person name="Griggs A."/>
            <person name="Gujja S."/>
            <person name="Heilman E.R."/>
            <person name="Heiman D."/>
            <person name="Howarth C."/>
            <person name="Mehta T."/>
            <person name="Neiman D."/>
            <person name="Pearson M."/>
            <person name="Roberts A."/>
            <person name="Saif S."/>
            <person name="Shea T."/>
            <person name="Shenoy N."/>
            <person name="Sisk P."/>
            <person name="Stolte C."/>
            <person name="Sykes S."/>
            <person name="White J."/>
            <person name="Yandava C."/>
            <person name="Haas B."/>
            <person name="Henn M.R."/>
            <person name="Nusbaum C."/>
            <person name="Birren B."/>
        </authorList>
    </citation>
    <scope>NUCLEOTIDE SEQUENCE [LARGE SCALE GENOMIC DNA]</scope>
</reference>
<dbReference type="PANTHER" id="PTHR24346">
    <property type="entry name" value="MAP/MICROTUBULE AFFINITY-REGULATING KINASE"/>
    <property type="match status" value="1"/>
</dbReference>
<evidence type="ECO:0000313" key="5">
    <source>
        <dbReference type="EMBL" id="EFO13344.1"/>
    </source>
</evidence>
<accession>A0A1S0TGR1</accession>
<dbReference type="InterPro" id="IPR000719">
    <property type="entry name" value="Prot_kinase_dom"/>
</dbReference>
<dbReference type="InterPro" id="IPR008271">
    <property type="entry name" value="Ser/Thr_kinase_AS"/>
</dbReference>
<keyword evidence="3" id="KW-0067">ATP-binding</keyword>
<dbReference type="GO" id="GO:0005524">
    <property type="term" value="F:ATP binding"/>
    <property type="evidence" value="ECO:0007669"/>
    <property type="project" value="UniProtKB-KW"/>
</dbReference>
<dbReference type="SMART" id="SM00220">
    <property type="entry name" value="S_TKc"/>
    <property type="match status" value="1"/>
</dbReference>
<dbReference type="GO" id="GO:0050321">
    <property type="term" value="F:tau-protein kinase activity"/>
    <property type="evidence" value="ECO:0007669"/>
    <property type="project" value="TreeGrafter"/>
</dbReference>
<keyword evidence="5" id="KW-0418">Kinase</keyword>
<dbReference type="EMBL" id="JH713671">
    <property type="protein sequence ID" value="EFO13344.1"/>
    <property type="molecule type" value="Genomic_DNA"/>
</dbReference>
<organism evidence="5">
    <name type="scientific">Loa loa</name>
    <name type="common">Eye worm</name>
    <name type="synonym">Filaria loa</name>
    <dbReference type="NCBI Taxonomy" id="7209"/>
    <lineage>
        <taxon>Eukaryota</taxon>
        <taxon>Metazoa</taxon>
        <taxon>Ecdysozoa</taxon>
        <taxon>Nematoda</taxon>
        <taxon>Chromadorea</taxon>
        <taxon>Rhabditida</taxon>
        <taxon>Spirurina</taxon>
        <taxon>Spiruromorpha</taxon>
        <taxon>Filarioidea</taxon>
        <taxon>Onchocercidae</taxon>
        <taxon>Loa</taxon>
    </lineage>
</organism>
<dbReference type="KEGG" id="loa:LOAG_15185"/>
<keyword evidence="5" id="KW-0808">Transferase</keyword>
<feature type="domain" description="Protein kinase" evidence="4">
    <location>
        <begin position="1"/>
        <end position="147"/>
    </location>
</feature>
<dbReference type="GO" id="GO:0005737">
    <property type="term" value="C:cytoplasm"/>
    <property type="evidence" value="ECO:0007669"/>
    <property type="project" value="TreeGrafter"/>
</dbReference>
<protein>
    <submittedName>
        <fullName evidence="5">CAMK/CAMKL/NIM1 protein kinase</fullName>
    </submittedName>
</protein>
<dbReference type="OMA" id="LEADIWI"/>
<evidence type="ECO:0000256" key="3">
    <source>
        <dbReference type="ARBA" id="ARBA00022840"/>
    </source>
</evidence>
<feature type="non-terminal residue" evidence="5">
    <location>
        <position position="147"/>
    </location>
</feature>
<dbReference type="OrthoDB" id="193931at2759"/>
<dbReference type="GO" id="GO:0000226">
    <property type="term" value="P:microtubule cytoskeleton organization"/>
    <property type="evidence" value="ECO:0007669"/>
    <property type="project" value="TreeGrafter"/>
</dbReference>
<dbReference type="GeneID" id="9952673"/>
<gene>
    <name evidence="5" type="ORF">LOAG_15185</name>
</gene>
<dbReference type="PANTHER" id="PTHR24346:SF49">
    <property type="entry name" value="NIM1 SERINE_THREONINE PROTEIN KINASE"/>
    <property type="match status" value="1"/>
</dbReference>
<dbReference type="Pfam" id="PF00069">
    <property type="entry name" value="Pkinase"/>
    <property type="match status" value="1"/>
</dbReference>
<evidence type="ECO:0000256" key="2">
    <source>
        <dbReference type="ARBA" id="ARBA00022741"/>
    </source>
</evidence>
<dbReference type="SUPFAM" id="SSF56112">
    <property type="entry name" value="Protein kinase-like (PK-like)"/>
    <property type="match status" value="1"/>
</dbReference>
<dbReference type="InParanoid" id="A0A1S0TGR1"/>
<comment type="cofactor">
    <cofactor evidence="1">
        <name>Mg(2+)</name>
        <dbReference type="ChEBI" id="CHEBI:18420"/>
    </cofactor>
</comment>
<dbReference type="GO" id="GO:0035556">
    <property type="term" value="P:intracellular signal transduction"/>
    <property type="evidence" value="ECO:0007669"/>
    <property type="project" value="TreeGrafter"/>
</dbReference>
<sequence>MKIMDKSMMNKKAQNLLANEIKTMEQLHHPNIIRLYETVETTTRVYLIMEYACGGDLCSHIHHRGKLSENDCKPMFAQIISAISYMHSKNIIHRDIKAENVMLSEDGLIKLADFGFACQVNANDMLTTFCGSPAYAAPELFKSDKYY</sequence>
<dbReference type="Gene3D" id="1.10.510.10">
    <property type="entry name" value="Transferase(Phosphotransferase) domain 1"/>
    <property type="match status" value="1"/>
</dbReference>
<dbReference type="FunFam" id="1.10.510.10:FF:000571">
    <property type="entry name" value="Maternal embryonic leucine zipper kinase"/>
    <property type="match status" value="1"/>
</dbReference>
<dbReference type="RefSeq" id="XP_003150725.1">
    <property type="nucleotide sequence ID" value="XM_003150677.1"/>
</dbReference>
<name>A0A1S0TGR1_LOALO</name>
<dbReference type="PROSITE" id="PS50011">
    <property type="entry name" value="PROTEIN_KINASE_DOM"/>
    <property type="match status" value="1"/>
</dbReference>
<dbReference type="CTD" id="9952673"/>
<dbReference type="InterPro" id="IPR011009">
    <property type="entry name" value="Kinase-like_dom_sf"/>
</dbReference>
<dbReference type="AlphaFoldDB" id="A0A1S0TGR1"/>
<proteinExistence type="predicted"/>
<evidence type="ECO:0000256" key="1">
    <source>
        <dbReference type="ARBA" id="ARBA00001946"/>
    </source>
</evidence>
<dbReference type="PROSITE" id="PS00108">
    <property type="entry name" value="PROTEIN_KINASE_ST"/>
    <property type="match status" value="1"/>
</dbReference>
<evidence type="ECO:0000259" key="4">
    <source>
        <dbReference type="PROSITE" id="PS50011"/>
    </source>
</evidence>
<keyword evidence="2" id="KW-0547">Nucleotide-binding</keyword>